<evidence type="ECO:0000313" key="9">
    <source>
        <dbReference type="Proteomes" id="UP001058120"/>
    </source>
</evidence>
<feature type="binding site" evidence="6">
    <location>
        <begin position="291"/>
        <end position="293"/>
    </location>
    <ligand>
        <name>ATP</name>
        <dbReference type="ChEBI" id="CHEBI:30616"/>
    </ligand>
</feature>
<dbReference type="NCBIfam" id="TIGR00016">
    <property type="entry name" value="ackA"/>
    <property type="match status" value="1"/>
</dbReference>
<proteinExistence type="inferred from homology"/>
<feature type="binding site" evidence="6">
    <location>
        <begin position="217"/>
        <end position="221"/>
    </location>
    <ligand>
        <name>ATP</name>
        <dbReference type="ChEBI" id="CHEBI:30616"/>
    </ligand>
</feature>
<feature type="site" description="Transition state stabilizer" evidence="6">
    <location>
        <position position="191"/>
    </location>
</feature>
<dbReference type="Proteomes" id="UP001058120">
    <property type="component" value="Chromosome"/>
</dbReference>
<evidence type="ECO:0000256" key="2">
    <source>
        <dbReference type="ARBA" id="ARBA00022679"/>
    </source>
</evidence>
<dbReference type="CDD" id="cd24010">
    <property type="entry name" value="ASKHA_NBD_AcK_PK"/>
    <property type="match status" value="1"/>
</dbReference>
<comment type="pathway">
    <text evidence="6">Metabolic intermediate biosynthesis; acetyl-CoA biosynthesis; acetyl-CoA from acetate: step 1/2.</text>
</comment>
<dbReference type="PIRSF" id="PIRSF000722">
    <property type="entry name" value="Acetate_prop_kin"/>
    <property type="match status" value="1"/>
</dbReference>
<feature type="active site" description="Proton donor/acceptor" evidence="6">
    <location>
        <position position="159"/>
    </location>
</feature>
<feature type="binding site" evidence="6">
    <location>
        <position position="24"/>
    </location>
    <ligand>
        <name>ATP</name>
        <dbReference type="ChEBI" id="CHEBI:30616"/>
    </ligand>
</feature>
<keyword evidence="6" id="KW-0460">Magnesium</keyword>
<dbReference type="EMBL" id="CP065938">
    <property type="protein sequence ID" value="UWX06280.1"/>
    <property type="molecule type" value="Genomic_DNA"/>
</dbReference>
<keyword evidence="9" id="KW-1185">Reference proteome</keyword>
<sequence>MASVSAELKGKYVLVINAGSSSFKTQILSCENEKPILAVLAERIGSDNGRIIFKINPDTDKEDKQAFDVHYKTHGDGIRDMMKRIVDMGILPNFDSIVASGHRVLLGGPHYSEVKIDATVKQVIRDYIPLGPLHNPANLACIEVIEEILPGVPAVAVFDTGFHTTMPDYAYTYGIPKQYSEKYSLRRYGFHGISHKFVSKTAAKYLGKDTFTGVCCHLGNGCSITAIKDGKCVDTTMGLTPLEGLLMGTRCGDIDASLPLFLMEQEGLSPSQMSDVLNKQSGLKALTGSNDMRDVESMIEKGDQNAVLANNIFNYRVIKYIGAYLAVLGKIDGILFTGGIGENAPVTREPICKAFEPFGLELDEELNQIRSGEPREINKKGSKIKALVVPTNEELEIMQTTLKILGY</sequence>
<dbReference type="HAMAP" id="MF_00020">
    <property type="entry name" value="Acetate_kinase"/>
    <property type="match status" value="1"/>
</dbReference>
<dbReference type="GO" id="GO:0016301">
    <property type="term" value="F:kinase activity"/>
    <property type="evidence" value="ECO:0007669"/>
    <property type="project" value="UniProtKB-KW"/>
</dbReference>
<keyword evidence="4 6" id="KW-0418">Kinase</keyword>
<feature type="binding site" evidence="6">
    <location>
        <position position="393"/>
    </location>
    <ligand>
        <name>Mg(2+)</name>
        <dbReference type="ChEBI" id="CHEBI:18420"/>
    </ligand>
</feature>
<keyword evidence="6" id="KW-0963">Cytoplasm</keyword>
<keyword evidence="6" id="KW-0479">Metal-binding</keyword>
<dbReference type="Gene3D" id="3.30.420.40">
    <property type="match status" value="2"/>
</dbReference>
<comment type="subcellular location">
    <subcellularLocation>
        <location evidence="6">Cytoplasm</location>
    </subcellularLocation>
</comment>
<name>A0ABY5Y2I4_9BACT</name>
<feature type="binding site" evidence="6">
    <location>
        <position position="17"/>
    </location>
    <ligand>
        <name>Mg(2+)</name>
        <dbReference type="ChEBI" id="CHEBI:18420"/>
    </ligand>
</feature>
<organism evidence="8 9">
    <name type="scientific">Taurinivorans muris</name>
    <dbReference type="NCBI Taxonomy" id="2787751"/>
    <lineage>
        <taxon>Bacteria</taxon>
        <taxon>Pseudomonadati</taxon>
        <taxon>Thermodesulfobacteriota</taxon>
        <taxon>Desulfovibrionia</taxon>
        <taxon>Desulfovibrionales</taxon>
        <taxon>Desulfovibrionaceae</taxon>
        <taxon>Taurinivorans</taxon>
    </lineage>
</organism>
<dbReference type="PRINTS" id="PR00471">
    <property type="entry name" value="ACETATEKNASE"/>
</dbReference>
<reference evidence="8" key="1">
    <citation type="submission" date="2020-12" db="EMBL/GenBank/DDBJ databases">
        <title>Taurinivorans muris gen. nov., sp. nov., fundamental and realized metabolic niche of a ubiquitous sulfidogenic bacterium in the murine intestine.</title>
        <authorList>
            <person name="Ye H."/>
            <person name="Hanson B.T."/>
            <person name="Loy A."/>
        </authorList>
    </citation>
    <scope>NUCLEOTIDE SEQUENCE</scope>
    <source>
        <strain evidence="8">LT0009</strain>
    </source>
</reference>
<evidence type="ECO:0000256" key="1">
    <source>
        <dbReference type="ARBA" id="ARBA00008748"/>
    </source>
</evidence>
<comment type="catalytic activity">
    <reaction evidence="6">
        <text>acetate + ATP = acetyl phosphate + ADP</text>
        <dbReference type="Rhea" id="RHEA:11352"/>
        <dbReference type="ChEBI" id="CHEBI:22191"/>
        <dbReference type="ChEBI" id="CHEBI:30089"/>
        <dbReference type="ChEBI" id="CHEBI:30616"/>
        <dbReference type="ChEBI" id="CHEBI:456216"/>
        <dbReference type="EC" id="2.7.2.1"/>
    </reaction>
</comment>
<dbReference type="EC" id="2.7.2.1" evidence="6"/>
<gene>
    <name evidence="6" type="primary">ackA</name>
    <name evidence="8" type="ORF">JBF11_02910</name>
</gene>
<protein>
    <recommendedName>
        <fullName evidence="6">Acetate kinase</fullName>
        <ecNumber evidence="6">2.7.2.1</ecNumber>
    </recommendedName>
    <alternativeName>
        <fullName evidence="6">Acetokinase</fullName>
    </alternativeName>
</protein>
<keyword evidence="2 6" id="KW-0808">Transferase</keyword>
<evidence type="ECO:0000256" key="3">
    <source>
        <dbReference type="ARBA" id="ARBA00022741"/>
    </source>
</evidence>
<feature type="binding site" evidence="6">
    <location>
        <begin position="339"/>
        <end position="343"/>
    </location>
    <ligand>
        <name>ATP</name>
        <dbReference type="ChEBI" id="CHEBI:30616"/>
    </ligand>
</feature>
<dbReference type="InterPro" id="IPR023865">
    <property type="entry name" value="Aliphatic_acid_kinase_CS"/>
</dbReference>
<keyword evidence="3 6" id="KW-0547">Nucleotide-binding</keyword>
<dbReference type="Pfam" id="PF00871">
    <property type="entry name" value="Acetate_kinase"/>
    <property type="match status" value="1"/>
</dbReference>
<evidence type="ECO:0000313" key="8">
    <source>
        <dbReference type="EMBL" id="UWX06280.1"/>
    </source>
</evidence>
<feature type="site" description="Transition state stabilizer" evidence="6">
    <location>
        <position position="250"/>
    </location>
</feature>
<evidence type="ECO:0000256" key="6">
    <source>
        <dbReference type="HAMAP-Rule" id="MF_00020"/>
    </source>
</evidence>
<dbReference type="PROSITE" id="PS01075">
    <property type="entry name" value="ACETATE_KINASE_1"/>
    <property type="match status" value="1"/>
</dbReference>
<evidence type="ECO:0000256" key="7">
    <source>
        <dbReference type="RuleBase" id="RU003835"/>
    </source>
</evidence>
<dbReference type="PANTHER" id="PTHR21060">
    <property type="entry name" value="ACETATE KINASE"/>
    <property type="match status" value="1"/>
</dbReference>
<evidence type="ECO:0000256" key="4">
    <source>
        <dbReference type="ARBA" id="ARBA00022777"/>
    </source>
</evidence>
<comment type="cofactor">
    <cofactor evidence="6">
        <name>Mg(2+)</name>
        <dbReference type="ChEBI" id="CHEBI:18420"/>
    </cofactor>
    <cofactor evidence="6">
        <name>Mn(2+)</name>
        <dbReference type="ChEBI" id="CHEBI:29035"/>
    </cofactor>
    <text evidence="6">Mg(2+). Can also accept Mn(2+).</text>
</comment>
<dbReference type="InterPro" id="IPR000890">
    <property type="entry name" value="Aliphatic_acid_kin_short-chain"/>
</dbReference>
<feature type="binding site" evidence="6">
    <location>
        <position position="103"/>
    </location>
    <ligand>
        <name>substrate</name>
    </ligand>
</feature>
<comment type="similarity">
    <text evidence="1 6 7">Belongs to the acetokinase family.</text>
</comment>
<evidence type="ECO:0000256" key="5">
    <source>
        <dbReference type="ARBA" id="ARBA00022840"/>
    </source>
</evidence>
<comment type="function">
    <text evidence="6">Catalyzes the formation of acetyl phosphate from acetate and ATP. Can also catalyze the reverse reaction.</text>
</comment>
<dbReference type="PANTHER" id="PTHR21060:SF15">
    <property type="entry name" value="ACETATE KINASE-RELATED"/>
    <property type="match status" value="1"/>
</dbReference>
<keyword evidence="5 6" id="KW-0067">ATP-binding</keyword>
<comment type="subunit">
    <text evidence="6">Homodimer.</text>
</comment>
<dbReference type="InterPro" id="IPR004372">
    <property type="entry name" value="Ac/propionate_kinase"/>
</dbReference>
<dbReference type="RefSeq" id="WP_334315883.1">
    <property type="nucleotide sequence ID" value="NZ_CP065938.1"/>
</dbReference>
<dbReference type="InterPro" id="IPR043129">
    <property type="entry name" value="ATPase_NBD"/>
</dbReference>
<accession>A0ABY5Y2I4</accession>
<dbReference type="SUPFAM" id="SSF53067">
    <property type="entry name" value="Actin-like ATPase domain"/>
    <property type="match status" value="2"/>
</dbReference>